<proteinExistence type="predicted"/>
<dbReference type="AlphaFoldDB" id="A0A1I6VQ11"/>
<dbReference type="SMART" id="SM00388">
    <property type="entry name" value="HisKA"/>
    <property type="match status" value="1"/>
</dbReference>
<dbReference type="SUPFAM" id="SSF47384">
    <property type="entry name" value="Homodimeric domain of signal transducing histidine kinase"/>
    <property type="match status" value="1"/>
</dbReference>
<name>A0A1I6VQ11_9RHOB</name>
<dbReference type="Gene3D" id="3.30.565.10">
    <property type="entry name" value="Histidine kinase-like ATPase, C-terminal domain"/>
    <property type="match status" value="1"/>
</dbReference>
<feature type="transmembrane region" description="Helical" evidence="4">
    <location>
        <begin position="35"/>
        <end position="52"/>
    </location>
</feature>
<evidence type="ECO:0000256" key="3">
    <source>
        <dbReference type="ARBA" id="ARBA00022553"/>
    </source>
</evidence>
<evidence type="ECO:0000259" key="5">
    <source>
        <dbReference type="PROSITE" id="PS50109"/>
    </source>
</evidence>
<reference evidence="7" key="1">
    <citation type="submission" date="2016-10" db="EMBL/GenBank/DDBJ databases">
        <authorList>
            <person name="Varghese N."/>
            <person name="Submissions S."/>
        </authorList>
    </citation>
    <scope>NUCLEOTIDE SEQUENCE [LARGE SCALE GENOMIC DNA]</scope>
    <source>
        <strain evidence="7">DSM 26894</strain>
    </source>
</reference>
<feature type="transmembrane region" description="Helical" evidence="4">
    <location>
        <begin position="58"/>
        <end position="76"/>
    </location>
</feature>
<dbReference type="InterPro" id="IPR003661">
    <property type="entry name" value="HisK_dim/P_dom"/>
</dbReference>
<evidence type="ECO:0000256" key="1">
    <source>
        <dbReference type="ARBA" id="ARBA00000085"/>
    </source>
</evidence>
<accession>A0A1I6VQ11</accession>
<feature type="transmembrane region" description="Helical" evidence="4">
    <location>
        <begin position="88"/>
        <end position="111"/>
    </location>
</feature>
<feature type="transmembrane region" description="Helical" evidence="4">
    <location>
        <begin position="117"/>
        <end position="135"/>
    </location>
</feature>
<dbReference type="InterPro" id="IPR036890">
    <property type="entry name" value="HATPase_C_sf"/>
</dbReference>
<keyword evidence="7" id="KW-1185">Reference proteome</keyword>
<comment type="catalytic activity">
    <reaction evidence="1">
        <text>ATP + protein L-histidine = ADP + protein N-phospho-L-histidine.</text>
        <dbReference type="EC" id="2.7.13.3"/>
    </reaction>
</comment>
<dbReference type="Pfam" id="PF00512">
    <property type="entry name" value="HisKA"/>
    <property type="match status" value="1"/>
</dbReference>
<dbReference type="Proteomes" id="UP000199392">
    <property type="component" value="Unassembled WGS sequence"/>
</dbReference>
<dbReference type="PRINTS" id="PR00344">
    <property type="entry name" value="BCTRLSENSOR"/>
</dbReference>
<keyword evidence="6" id="KW-0808">Transferase</keyword>
<dbReference type="SMART" id="SM00387">
    <property type="entry name" value="HATPase_c"/>
    <property type="match status" value="1"/>
</dbReference>
<dbReference type="STRING" id="311180.SAMN04488050_112108"/>
<feature type="transmembrane region" description="Helical" evidence="4">
    <location>
        <begin position="169"/>
        <end position="190"/>
    </location>
</feature>
<dbReference type="PANTHER" id="PTHR43065:SF42">
    <property type="entry name" value="TWO-COMPONENT SENSOR PPRA"/>
    <property type="match status" value="1"/>
</dbReference>
<protein>
    <recommendedName>
        <fullName evidence="2">histidine kinase</fullName>
        <ecNumber evidence="2">2.7.13.3</ecNumber>
    </recommendedName>
</protein>
<organism evidence="6 7">
    <name type="scientific">Alloyangia pacifica</name>
    <dbReference type="NCBI Taxonomy" id="311180"/>
    <lineage>
        <taxon>Bacteria</taxon>
        <taxon>Pseudomonadati</taxon>
        <taxon>Pseudomonadota</taxon>
        <taxon>Alphaproteobacteria</taxon>
        <taxon>Rhodobacterales</taxon>
        <taxon>Roseobacteraceae</taxon>
        <taxon>Alloyangia</taxon>
    </lineage>
</organism>
<dbReference type="InterPro" id="IPR005467">
    <property type="entry name" value="His_kinase_dom"/>
</dbReference>
<dbReference type="InterPro" id="IPR004358">
    <property type="entry name" value="Sig_transdc_His_kin-like_C"/>
</dbReference>
<evidence type="ECO:0000256" key="2">
    <source>
        <dbReference type="ARBA" id="ARBA00012438"/>
    </source>
</evidence>
<dbReference type="InterPro" id="IPR003594">
    <property type="entry name" value="HATPase_dom"/>
</dbReference>
<dbReference type="PANTHER" id="PTHR43065">
    <property type="entry name" value="SENSOR HISTIDINE KINASE"/>
    <property type="match status" value="1"/>
</dbReference>
<dbReference type="PROSITE" id="PS50109">
    <property type="entry name" value="HIS_KIN"/>
    <property type="match status" value="1"/>
</dbReference>
<dbReference type="EMBL" id="FOZW01000012">
    <property type="protein sequence ID" value="SFT15820.1"/>
    <property type="molecule type" value="Genomic_DNA"/>
</dbReference>
<dbReference type="OrthoDB" id="9796100at2"/>
<feature type="domain" description="Histidine kinase" evidence="5">
    <location>
        <begin position="221"/>
        <end position="433"/>
    </location>
</feature>
<keyword evidence="4" id="KW-0812">Transmembrane</keyword>
<feature type="transmembrane region" description="Helical" evidence="4">
    <location>
        <begin position="142"/>
        <end position="163"/>
    </location>
</feature>
<sequence>MVTRARALVGVLPPAGQRLDFTELRSLEGMRRSQGLISIGLVAAAALGIWAFMGVPMLLPWLGVMLASVGLHSLAVRSLPDTGDRRRLLLPVFTLLLSGLVYIAGGMILWVQGDPGLTVLSLLFIFVALLNTLTYRAQMRMLLVLDLSLMGTGILARAGWLWYDAPGTADTVLVSAALVICYLFFCRVAWGVLRTREALEAATGDALVAARGRAMEQLTGGVAHDFNNLLTAVLGNMELARLSPTPSERDELLDEAERAARRGAELTGQLLAMASCARLKPVSMYPDELAEGLVRRAADLLGPGHELGVKVAPNLPQICVDGPKLQGCLIELVSNARDAMPEGGTIELRVHSEVRGGSPSVCFDVRDHGTGIPPDLMPLVCEPYFTTKPVGEGSGLGLAMLRGFAEQSGGTFELSAPAFGSGTLARLSLPLSTEQRNVAAGPAAEIASAAE</sequence>
<evidence type="ECO:0000256" key="4">
    <source>
        <dbReference type="SAM" id="Phobius"/>
    </source>
</evidence>
<gene>
    <name evidence="6" type="ORF">SAMN04488050_112108</name>
</gene>
<dbReference type="EC" id="2.7.13.3" evidence="2"/>
<dbReference type="SUPFAM" id="SSF55874">
    <property type="entry name" value="ATPase domain of HSP90 chaperone/DNA topoisomerase II/histidine kinase"/>
    <property type="match status" value="1"/>
</dbReference>
<keyword evidence="4" id="KW-1133">Transmembrane helix</keyword>
<dbReference type="Gene3D" id="1.10.287.130">
    <property type="match status" value="1"/>
</dbReference>
<keyword evidence="4" id="KW-0472">Membrane</keyword>
<evidence type="ECO:0000313" key="6">
    <source>
        <dbReference type="EMBL" id="SFT15820.1"/>
    </source>
</evidence>
<evidence type="ECO:0000313" key="7">
    <source>
        <dbReference type="Proteomes" id="UP000199392"/>
    </source>
</evidence>
<dbReference type="GO" id="GO:0000155">
    <property type="term" value="F:phosphorelay sensor kinase activity"/>
    <property type="evidence" value="ECO:0007669"/>
    <property type="project" value="InterPro"/>
</dbReference>
<dbReference type="CDD" id="cd00082">
    <property type="entry name" value="HisKA"/>
    <property type="match status" value="1"/>
</dbReference>
<dbReference type="InterPro" id="IPR036097">
    <property type="entry name" value="HisK_dim/P_sf"/>
</dbReference>
<dbReference type="Pfam" id="PF02518">
    <property type="entry name" value="HATPase_c"/>
    <property type="match status" value="1"/>
</dbReference>
<keyword evidence="3" id="KW-0597">Phosphoprotein</keyword>
<keyword evidence="6" id="KW-0418">Kinase</keyword>